<reference evidence="1" key="1">
    <citation type="journal article" date="2023" name="Genome Biol. Evol.">
        <title>Long-read-based Genome Assembly of Drosophila gunungcola Reveals Fewer Chemosensory Genes in Flower-breeding Species.</title>
        <authorList>
            <person name="Negi A."/>
            <person name="Liao B.Y."/>
            <person name="Yeh S.D."/>
        </authorList>
    </citation>
    <scope>NUCLEOTIDE SEQUENCE</scope>
    <source>
        <strain evidence="1">Sukarami</strain>
    </source>
</reference>
<dbReference type="EMBL" id="JAMKOV010000006">
    <property type="protein sequence ID" value="KAI8039049.1"/>
    <property type="molecule type" value="Genomic_DNA"/>
</dbReference>
<proteinExistence type="predicted"/>
<accession>A0A9Q0BPI9</accession>
<evidence type="ECO:0000313" key="2">
    <source>
        <dbReference type="Proteomes" id="UP001059596"/>
    </source>
</evidence>
<name>A0A9Q0BPI9_9MUSC</name>
<dbReference type="Proteomes" id="UP001059596">
    <property type="component" value="Unassembled WGS sequence"/>
</dbReference>
<sequence>MCTGICMCVEAAAKKDSLLIWNNCICLETIYY</sequence>
<dbReference type="AlphaFoldDB" id="A0A9Q0BPI9"/>
<comment type="caution">
    <text evidence="1">The sequence shown here is derived from an EMBL/GenBank/DDBJ whole genome shotgun (WGS) entry which is preliminary data.</text>
</comment>
<gene>
    <name evidence="1" type="ORF">M5D96_007764</name>
</gene>
<organism evidence="1 2">
    <name type="scientific">Drosophila gunungcola</name>
    <name type="common">fruit fly</name>
    <dbReference type="NCBI Taxonomy" id="103775"/>
    <lineage>
        <taxon>Eukaryota</taxon>
        <taxon>Metazoa</taxon>
        <taxon>Ecdysozoa</taxon>
        <taxon>Arthropoda</taxon>
        <taxon>Hexapoda</taxon>
        <taxon>Insecta</taxon>
        <taxon>Pterygota</taxon>
        <taxon>Neoptera</taxon>
        <taxon>Endopterygota</taxon>
        <taxon>Diptera</taxon>
        <taxon>Brachycera</taxon>
        <taxon>Muscomorpha</taxon>
        <taxon>Ephydroidea</taxon>
        <taxon>Drosophilidae</taxon>
        <taxon>Drosophila</taxon>
        <taxon>Sophophora</taxon>
    </lineage>
</organism>
<evidence type="ECO:0000313" key="1">
    <source>
        <dbReference type="EMBL" id="KAI8039049.1"/>
    </source>
</evidence>
<keyword evidence="2" id="KW-1185">Reference proteome</keyword>
<protein>
    <submittedName>
        <fullName evidence="1">Uncharacterized protein</fullName>
    </submittedName>
</protein>